<feature type="transmembrane region" description="Helical" evidence="5">
    <location>
        <begin position="61"/>
        <end position="82"/>
    </location>
</feature>
<evidence type="ECO:0000313" key="6">
    <source>
        <dbReference type="EMBL" id="KAI1703372.1"/>
    </source>
</evidence>
<keyword evidence="3 5" id="KW-1133">Transmembrane helix</keyword>
<feature type="transmembrane region" description="Helical" evidence="5">
    <location>
        <begin position="27"/>
        <end position="49"/>
    </location>
</feature>
<name>A0AAD4MW50_9BILA</name>
<evidence type="ECO:0000256" key="2">
    <source>
        <dbReference type="ARBA" id="ARBA00022692"/>
    </source>
</evidence>
<comment type="caution">
    <text evidence="6">The sequence shown here is derived from an EMBL/GenBank/DDBJ whole genome shotgun (WGS) entry which is preliminary data.</text>
</comment>
<evidence type="ECO:0000256" key="5">
    <source>
        <dbReference type="SAM" id="Phobius"/>
    </source>
</evidence>
<dbReference type="InterPro" id="IPR051080">
    <property type="entry name" value="Nematode_rcpt-like_serp_alpha"/>
</dbReference>
<dbReference type="InterPro" id="IPR019408">
    <property type="entry name" value="7TM_GPCR_serpentine_rcpt_Srab"/>
</dbReference>
<proteinExistence type="predicted"/>
<dbReference type="EMBL" id="JAKKPZ010000083">
    <property type="protein sequence ID" value="KAI1703372.1"/>
    <property type="molecule type" value="Genomic_DNA"/>
</dbReference>
<keyword evidence="7" id="KW-1185">Reference proteome</keyword>
<protein>
    <submittedName>
        <fullName evidence="6">Serpentine type 7TM GPCR receptor class ab chemoreceptor domain-containing protein</fullName>
    </submittedName>
</protein>
<comment type="subcellular location">
    <subcellularLocation>
        <location evidence="1">Membrane</location>
        <topology evidence="1">Multi-pass membrane protein</topology>
    </subcellularLocation>
</comment>
<reference evidence="6" key="1">
    <citation type="submission" date="2022-01" db="EMBL/GenBank/DDBJ databases">
        <title>Genome Sequence Resource for Two Populations of Ditylenchus destructor, the Migratory Endoparasitic Phytonematode.</title>
        <authorList>
            <person name="Zhang H."/>
            <person name="Lin R."/>
            <person name="Xie B."/>
        </authorList>
    </citation>
    <scope>NUCLEOTIDE SEQUENCE</scope>
    <source>
        <strain evidence="6">BazhouSP</strain>
    </source>
</reference>
<keyword evidence="2 5" id="KW-0812">Transmembrane</keyword>
<gene>
    <name evidence="6" type="ORF">DdX_14910</name>
</gene>
<dbReference type="PANTHER" id="PTHR31357:SF18">
    <property type="entry name" value="SERPENTINE RECEPTOR, CLASS T"/>
    <property type="match status" value="1"/>
</dbReference>
<keyword evidence="4 5" id="KW-0472">Membrane</keyword>
<evidence type="ECO:0000256" key="3">
    <source>
        <dbReference type="ARBA" id="ARBA00022989"/>
    </source>
</evidence>
<feature type="transmembrane region" description="Helical" evidence="5">
    <location>
        <begin position="138"/>
        <end position="162"/>
    </location>
</feature>
<dbReference type="GO" id="GO:0016020">
    <property type="term" value="C:membrane"/>
    <property type="evidence" value="ECO:0007669"/>
    <property type="project" value="UniProtKB-SubCell"/>
</dbReference>
<feature type="transmembrane region" description="Helical" evidence="5">
    <location>
        <begin position="94"/>
        <end position="118"/>
    </location>
</feature>
<organism evidence="6 7">
    <name type="scientific">Ditylenchus destructor</name>
    <dbReference type="NCBI Taxonomy" id="166010"/>
    <lineage>
        <taxon>Eukaryota</taxon>
        <taxon>Metazoa</taxon>
        <taxon>Ecdysozoa</taxon>
        <taxon>Nematoda</taxon>
        <taxon>Chromadorea</taxon>
        <taxon>Rhabditida</taxon>
        <taxon>Tylenchina</taxon>
        <taxon>Tylenchomorpha</taxon>
        <taxon>Sphaerularioidea</taxon>
        <taxon>Anguinidae</taxon>
        <taxon>Anguininae</taxon>
        <taxon>Ditylenchus</taxon>
    </lineage>
</organism>
<accession>A0AAD4MW50</accession>
<evidence type="ECO:0000256" key="1">
    <source>
        <dbReference type="ARBA" id="ARBA00004141"/>
    </source>
</evidence>
<dbReference type="PANTHER" id="PTHR31357">
    <property type="entry name" value="SERPENTINE RECEPTOR CLASS ALPHA-10"/>
    <property type="match status" value="1"/>
</dbReference>
<evidence type="ECO:0000313" key="7">
    <source>
        <dbReference type="Proteomes" id="UP001201812"/>
    </source>
</evidence>
<keyword evidence="6" id="KW-0675">Receptor</keyword>
<feature type="transmembrane region" description="Helical" evidence="5">
    <location>
        <begin position="193"/>
        <end position="213"/>
    </location>
</feature>
<dbReference type="Proteomes" id="UP001201812">
    <property type="component" value="Unassembled WGS sequence"/>
</dbReference>
<evidence type="ECO:0000256" key="4">
    <source>
        <dbReference type="ARBA" id="ARBA00023136"/>
    </source>
</evidence>
<dbReference type="Pfam" id="PF10292">
    <property type="entry name" value="7TM_GPCR_Srab"/>
    <property type="match status" value="1"/>
</dbReference>
<sequence length="292" mass="33648">MDNTVQPYQNESCVQAKIIHLDLQINLAELGQVILSFITLLLVIIAILTHKKYKLPLHYNFMLLITNIIILYVIHSVLMLAIQLRRYETEGSNYVILSTVIVWSLAVAINCFMAILALKDPAFQNPLAHMSLTTNSNSVFLISNHLFLMALVIITAIIDYYLLYTNRKNKSNVEDYSLSRSYQIHENIIVMKLIWPLDVCFAVVFVVYLSVASYLRFIRDRLTEAQFVADYEVIYMLLPMHSIVTLLLYLHFVKNNKTRVTSVIEPGDHAQIHFDQLASIWAQKAVQKQKAR</sequence>
<feature type="transmembrane region" description="Helical" evidence="5">
    <location>
        <begin position="233"/>
        <end position="252"/>
    </location>
</feature>
<dbReference type="AlphaFoldDB" id="A0AAD4MW50"/>
<dbReference type="GO" id="GO:0004984">
    <property type="term" value="F:olfactory receptor activity"/>
    <property type="evidence" value="ECO:0007669"/>
    <property type="project" value="TreeGrafter"/>
</dbReference>